<sequence length="200" mass="19895">MHTNYILSALALALPVYSASSTAGMGCYSKVESFENQGPYTYQSPGYCRAQCAGKDFKVAALSRGDMCYCGNKIPSGDAKIDDDKCDMPCVGWPAGSCGGMDTFSLIEAIEEIRPSGSANASTSIVPTAATAAGGIIVAPSTAGAPTGNATAASKNANALSMSATSSATASPTPTDNAAGTIRGGSSLLGAVIAGMGLLL</sequence>
<name>A0A1V6S545_9EURO</name>
<evidence type="ECO:0000259" key="2">
    <source>
        <dbReference type="PROSITE" id="PS51212"/>
    </source>
</evidence>
<reference evidence="4" key="1">
    <citation type="journal article" date="2017" name="Nat. Microbiol.">
        <title>Global analysis of biosynthetic gene clusters reveals vast potential of secondary metabolite production in Penicillium species.</title>
        <authorList>
            <person name="Nielsen J.C."/>
            <person name="Grijseels S."/>
            <person name="Prigent S."/>
            <person name="Ji B."/>
            <person name="Dainat J."/>
            <person name="Nielsen K.F."/>
            <person name="Frisvad J.C."/>
            <person name="Workman M."/>
            <person name="Nielsen J."/>
        </authorList>
    </citation>
    <scope>NUCLEOTIDE SEQUENCE [LARGE SCALE GENOMIC DNA]</scope>
    <source>
        <strain evidence="4">IBT 29486</strain>
    </source>
</reference>
<feature type="domain" description="WSC" evidence="2">
    <location>
        <begin position="21"/>
        <end position="110"/>
    </location>
</feature>
<comment type="caution">
    <text evidence="3">The sequence shown here is derived from an EMBL/GenBank/DDBJ whole genome shotgun (WGS) entry which is preliminary data.</text>
</comment>
<dbReference type="PROSITE" id="PS51212">
    <property type="entry name" value="WSC"/>
    <property type="match status" value="1"/>
</dbReference>
<dbReference type="STRING" id="29845.A0A1V6S545"/>
<feature type="signal peptide" evidence="1">
    <location>
        <begin position="1"/>
        <end position="19"/>
    </location>
</feature>
<proteinExistence type="predicted"/>
<organism evidence="3 4">
    <name type="scientific">Penicillium vulpinum</name>
    <dbReference type="NCBI Taxonomy" id="29845"/>
    <lineage>
        <taxon>Eukaryota</taxon>
        <taxon>Fungi</taxon>
        <taxon>Dikarya</taxon>
        <taxon>Ascomycota</taxon>
        <taxon>Pezizomycotina</taxon>
        <taxon>Eurotiomycetes</taxon>
        <taxon>Eurotiomycetidae</taxon>
        <taxon>Eurotiales</taxon>
        <taxon>Aspergillaceae</taxon>
        <taxon>Penicillium</taxon>
    </lineage>
</organism>
<keyword evidence="1" id="KW-0732">Signal</keyword>
<dbReference type="SMART" id="SM00321">
    <property type="entry name" value="WSC"/>
    <property type="match status" value="1"/>
</dbReference>
<dbReference type="Pfam" id="PF01822">
    <property type="entry name" value="WSC"/>
    <property type="match status" value="1"/>
</dbReference>
<evidence type="ECO:0000313" key="4">
    <source>
        <dbReference type="Proteomes" id="UP000191518"/>
    </source>
</evidence>
<keyword evidence="4" id="KW-1185">Reference proteome</keyword>
<gene>
    <name evidence="3" type="ORF">PENVUL_c007G08291</name>
</gene>
<dbReference type="Proteomes" id="UP000191518">
    <property type="component" value="Unassembled WGS sequence"/>
</dbReference>
<dbReference type="InterPro" id="IPR002889">
    <property type="entry name" value="WSC_carb-bd"/>
</dbReference>
<protein>
    <recommendedName>
        <fullName evidence="2">WSC domain-containing protein</fullName>
    </recommendedName>
</protein>
<accession>A0A1V6S545</accession>
<dbReference type="EMBL" id="MDYP01000007">
    <property type="protein sequence ID" value="OQE09162.1"/>
    <property type="molecule type" value="Genomic_DNA"/>
</dbReference>
<evidence type="ECO:0000313" key="3">
    <source>
        <dbReference type="EMBL" id="OQE09162.1"/>
    </source>
</evidence>
<dbReference type="OrthoDB" id="2019572at2759"/>
<feature type="chain" id="PRO_5012528702" description="WSC domain-containing protein" evidence="1">
    <location>
        <begin position="20"/>
        <end position="200"/>
    </location>
</feature>
<evidence type="ECO:0000256" key="1">
    <source>
        <dbReference type="SAM" id="SignalP"/>
    </source>
</evidence>
<dbReference type="AlphaFoldDB" id="A0A1V6S545"/>